<keyword evidence="1" id="KW-0175">Coiled coil</keyword>
<sequence>MKKLLIGFSSIFTFLTVSCSTSKPTKVDVIVSKNENKLYKNKYINELLNLYFTDSKLKNSYINDQENLPDSKFNELKYGLTFYPIFIHRSLDHHVGRQHFEIIQKAKKSIESTLKNDWYWFLDNIIQFRYIFNPYGDFYKEFDDDEKLFNQIEKDFGLTTSIRNKIVEKLIKINFEDSNKINNEIKDVYSKKETVYLIFDKNKALKIWKYENNKKIEFQTLTDVFIFKDTNNIEEQLIDLERNIFQKRKEEYENSFKIAEKDKEKDKKVKSILSKSNDKSFMKFHETDQYNERLKEALTEINKKELKIARYSLGGVYEQE</sequence>
<keyword evidence="2" id="KW-0449">Lipoprotein</keyword>
<organism evidence="2 3">
    <name type="scientific">Mycoplasma capricolum subsp. capripneumoniae 87001</name>
    <dbReference type="NCBI Taxonomy" id="1124992"/>
    <lineage>
        <taxon>Bacteria</taxon>
        <taxon>Bacillati</taxon>
        <taxon>Mycoplasmatota</taxon>
        <taxon>Mollicutes</taxon>
        <taxon>Mycoplasmataceae</taxon>
        <taxon>Mycoplasma</taxon>
    </lineage>
</organism>
<dbReference type="RefSeq" id="WP_019269696.1">
    <property type="nucleotide sequence ID" value="NZ_CP006959.1"/>
</dbReference>
<dbReference type="InterPro" id="IPR027593">
    <property type="entry name" value="Aro_clust"/>
</dbReference>
<dbReference type="NCBIfam" id="TIGR04313">
    <property type="entry name" value="aro_clust_Mycop"/>
    <property type="match status" value="1"/>
</dbReference>
<feature type="coiled-coil region" evidence="1">
    <location>
        <begin position="230"/>
        <end position="262"/>
    </location>
</feature>
<keyword evidence="3" id="KW-1185">Reference proteome</keyword>
<dbReference type="PROSITE" id="PS51257">
    <property type="entry name" value="PROKAR_LIPOPROTEIN"/>
    <property type="match status" value="1"/>
</dbReference>
<protein>
    <submittedName>
        <fullName evidence="2">Lipoprotein</fullName>
    </submittedName>
</protein>
<accession>A0A9N7AT71</accession>
<dbReference type="Proteomes" id="UP000031910">
    <property type="component" value="Chromosome"/>
</dbReference>
<evidence type="ECO:0000313" key="2">
    <source>
        <dbReference type="EMBL" id="AJK51828.1"/>
    </source>
</evidence>
<dbReference type="KEGG" id="mcai:MCCG_0906"/>
<proteinExistence type="predicted"/>
<dbReference type="AlphaFoldDB" id="A0A9N7AT71"/>
<evidence type="ECO:0000256" key="1">
    <source>
        <dbReference type="SAM" id="Coils"/>
    </source>
</evidence>
<evidence type="ECO:0000313" key="3">
    <source>
        <dbReference type="Proteomes" id="UP000031910"/>
    </source>
</evidence>
<dbReference type="EMBL" id="CP006959">
    <property type="protein sequence ID" value="AJK51828.1"/>
    <property type="molecule type" value="Genomic_DNA"/>
</dbReference>
<name>A0A9N7AT71_MYCCC</name>
<reference evidence="2 3" key="1">
    <citation type="submission" date="2013-12" db="EMBL/GenBank/DDBJ databases">
        <authorList>
            <person name="Wang R."/>
            <person name="Li Y."/>
            <person name="Zheng H."/>
            <person name="Xin J."/>
        </authorList>
    </citation>
    <scope>NUCLEOTIDE SEQUENCE [LARGE SCALE GENOMIC DNA]</scope>
    <source>
        <strain evidence="2 3">87001</strain>
    </source>
</reference>
<gene>
    <name evidence="2" type="ORF">MCCG_0906</name>
</gene>